<dbReference type="Pfam" id="PF24175">
    <property type="entry name" value="SU10_adaptor"/>
    <property type="match status" value="1"/>
</dbReference>
<protein>
    <submittedName>
        <fullName evidence="1">Uncharacterized protein</fullName>
    </submittedName>
</protein>
<accession>A0A0F9T4W2</accession>
<reference evidence="1" key="1">
    <citation type="journal article" date="2015" name="Nature">
        <title>Complex archaea that bridge the gap between prokaryotes and eukaryotes.</title>
        <authorList>
            <person name="Spang A."/>
            <person name="Saw J.H."/>
            <person name="Jorgensen S.L."/>
            <person name="Zaremba-Niedzwiedzka K."/>
            <person name="Martijn J."/>
            <person name="Lind A.E."/>
            <person name="van Eijk R."/>
            <person name="Schleper C."/>
            <person name="Guy L."/>
            <person name="Ettema T.J."/>
        </authorList>
    </citation>
    <scope>NUCLEOTIDE SEQUENCE</scope>
</reference>
<dbReference type="EMBL" id="LAZR01001472">
    <property type="protein sequence ID" value="KKN44071.1"/>
    <property type="molecule type" value="Genomic_DNA"/>
</dbReference>
<proteinExistence type="predicted"/>
<gene>
    <name evidence="1" type="ORF">LCGC14_0696770</name>
</gene>
<organism evidence="1">
    <name type="scientific">marine sediment metagenome</name>
    <dbReference type="NCBI Taxonomy" id="412755"/>
    <lineage>
        <taxon>unclassified sequences</taxon>
        <taxon>metagenomes</taxon>
        <taxon>ecological metagenomes</taxon>
    </lineage>
</organism>
<name>A0A0F9T4W2_9ZZZZ</name>
<comment type="caution">
    <text evidence="1">The sequence shown here is derived from an EMBL/GenBank/DDBJ whole genome shotgun (WGS) entry which is preliminary data.</text>
</comment>
<dbReference type="AlphaFoldDB" id="A0A0F9T4W2"/>
<evidence type="ECO:0000313" key="1">
    <source>
        <dbReference type="EMBL" id="KKN44071.1"/>
    </source>
</evidence>
<dbReference type="InterPro" id="IPR056209">
    <property type="entry name" value="SU10_adaptor"/>
</dbReference>
<sequence length="515" mass="56458">MPMFGGATFGSLAFGEATGESCADPGLLLDYDEIFIEVAEFLGFGAAPTDATKIAQVDRVIQSGLRKFYQPAPIEKDAKPHRWSFLHPTRELSLSAQFSAYGLPCDFGGGLDRVVLLTGASPVPITVVNLDQLLTMDAQGVAAGTPKYAAIRATKSDATTAQAYEILFHPIPDVDIVVQFQHDVVLEEISTANPYPAGVGQHSETILAACLSVAELRKDHERGIHSQEFLELLSRSIQFDLASSITSERSAYTIDATTPTTLSVDYTYLISEVGHALEFGHNPVAYSHDETERIRFVLDRGLRQFYYPPRLQRQVVPWSWSFLRPIKTLVTVVDQGDYDLPADVGAIIGTMTYGARTSFPPLKLVGEGMIRTRRQSSSVQQKGRPRVMAIRPKGGDGSAEQIWEVLLEPVPNAIFTLSYRAHIRPSRITSAKPFPLSGIEDAETLLSSCLAVIEDNNTGPKYARFLSLLEGSIERDKSRSTPEYFGKLSDDSDNDSLFSDPRLNSIVSLNGVPII</sequence>